<dbReference type="EMBL" id="JAHWDF010000007">
    <property type="protein sequence ID" value="MBW2961790.1"/>
    <property type="molecule type" value="Genomic_DNA"/>
</dbReference>
<dbReference type="PROSITE" id="PS51006">
    <property type="entry name" value="PABS_2"/>
    <property type="match status" value="1"/>
</dbReference>
<accession>A0ABS6W1R5</accession>
<dbReference type="RefSeq" id="WP_219040078.1">
    <property type="nucleotide sequence ID" value="NZ_JAHWDF010000007.1"/>
</dbReference>
<feature type="transmembrane region" description="Helical" evidence="3">
    <location>
        <begin position="204"/>
        <end position="227"/>
    </location>
</feature>
<dbReference type="HAMAP" id="MF_00198">
    <property type="entry name" value="Spermidine_synth"/>
    <property type="match status" value="1"/>
</dbReference>
<evidence type="ECO:0000313" key="6">
    <source>
        <dbReference type="EMBL" id="MBW2961790.1"/>
    </source>
</evidence>
<comment type="function">
    <text evidence="3">Catalyzes the irreversible transfer of a propylamine group from the amino donor S-adenosylmethioninamine (decarboxy-AdoMet) to putrescine (1,4-diaminobutane) to yield spermidine.</text>
</comment>
<keyword evidence="3" id="KW-0812">Transmembrane</keyword>
<keyword evidence="7" id="KW-1185">Reference proteome</keyword>
<dbReference type="NCBIfam" id="NF002956">
    <property type="entry name" value="PRK03612.1"/>
    <property type="match status" value="1"/>
</dbReference>
<comment type="pathway">
    <text evidence="3">Amine and polyamine biosynthesis; spermidine biosynthesis; spermidine from putrescine: step 1/1.</text>
</comment>
<dbReference type="Proteomes" id="UP000719267">
    <property type="component" value="Unassembled WGS sequence"/>
</dbReference>
<keyword evidence="2 3" id="KW-0620">Polyamine biosynthesis</keyword>
<comment type="caution">
    <text evidence="3">Lacks conserved residue(s) required for the propagation of feature annotation.</text>
</comment>
<dbReference type="GO" id="GO:0004766">
    <property type="term" value="F:spermidine synthase activity"/>
    <property type="evidence" value="ECO:0007669"/>
    <property type="project" value="UniProtKB-EC"/>
</dbReference>
<organism evidence="6 7">
    <name type="scientific">Mesonia aestuariivivens</name>
    <dbReference type="NCBI Taxonomy" id="2796128"/>
    <lineage>
        <taxon>Bacteria</taxon>
        <taxon>Pseudomonadati</taxon>
        <taxon>Bacteroidota</taxon>
        <taxon>Flavobacteriia</taxon>
        <taxon>Flavobacteriales</taxon>
        <taxon>Flavobacteriaceae</taxon>
        <taxon>Mesonia</taxon>
    </lineage>
</organism>
<evidence type="ECO:0000313" key="7">
    <source>
        <dbReference type="Proteomes" id="UP000719267"/>
    </source>
</evidence>
<comment type="caution">
    <text evidence="6">The sequence shown here is derived from an EMBL/GenBank/DDBJ whole genome shotgun (WGS) entry which is preliminary data.</text>
</comment>
<reference evidence="6 7" key="1">
    <citation type="submission" date="2021-07" db="EMBL/GenBank/DDBJ databases">
        <title>Mesonia aestuariivivens sp. nov., isolated from a tidal flat.</title>
        <authorList>
            <person name="Kim Y.-O."/>
            <person name="Yoon J.-H."/>
        </authorList>
    </citation>
    <scope>NUCLEOTIDE SEQUENCE [LARGE SCALE GENOMIC DNA]</scope>
    <source>
        <strain evidence="6 7">JHPTF-M18</strain>
    </source>
</reference>
<feature type="transmembrane region" description="Helical" evidence="3">
    <location>
        <begin position="174"/>
        <end position="192"/>
    </location>
</feature>
<keyword evidence="3" id="KW-1133">Transmembrane helix</keyword>
<feature type="binding site" evidence="3">
    <location>
        <position position="300"/>
    </location>
    <ligand>
        <name>spermidine</name>
        <dbReference type="ChEBI" id="CHEBI:57834"/>
    </ligand>
</feature>
<feature type="active site" description="Proton acceptor" evidence="3 4">
    <location>
        <position position="372"/>
    </location>
</feature>
<keyword evidence="1 3" id="KW-0808">Transferase</keyword>
<evidence type="ECO:0000256" key="4">
    <source>
        <dbReference type="PROSITE-ProRule" id="PRU00354"/>
    </source>
</evidence>
<comment type="catalytic activity">
    <reaction evidence="3">
        <text>S-adenosyl 3-(methylsulfanyl)propylamine + putrescine = S-methyl-5'-thioadenosine + spermidine + H(+)</text>
        <dbReference type="Rhea" id="RHEA:12721"/>
        <dbReference type="ChEBI" id="CHEBI:15378"/>
        <dbReference type="ChEBI" id="CHEBI:17509"/>
        <dbReference type="ChEBI" id="CHEBI:57443"/>
        <dbReference type="ChEBI" id="CHEBI:57834"/>
        <dbReference type="ChEBI" id="CHEBI:326268"/>
        <dbReference type="EC" id="2.5.1.16"/>
    </reaction>
</comment>
<proteinExistence type="inferred from homology"/>
<name>A0ABS6W1R5_9FLAO</name>
<evidence type="ECO:0000256" key="3">
    <source>
        <dbReference type="HAMAP-Rule" id="MF_00198"/>
    </source>
</evidence>
<feature type="binding site" evidence="3">
    <location>
        <position position="320"/>
    </location>
    <ligand>
        <name>S-methyl-5'-thioadenosine</name>
        <dbReference type="ChEBI" id="CHEBI:17509"/>
    </ligand>
</feature>
<dbReference type="InterPro" id="IPR030373">
    <property type="entry name" value="PABS_CS"/>
</dbReference>
<dbReference type="InterPro" id="IPR030374">
    <property type="entry name" value="PABS"/>
</dbReference>
<dbReference type="EC" id="2.5.1.16" evidence="3"/>
<protein>
    <recommendedName>
        <fullName evidence="3">Polyamine aminopropyltransferase</fullName>
    </recommendedName>
    <alternativeName>
        <fullName evidence="3">Putrescine aminopropyltransferase</fullName>
        <shortName evidence="3">PAPT</shortName>
    </alternativeName>
    <alternativeName>
        <fullName evidence="3">Spermidine synthase</fullName>
        <shortName evidence="3">SPDS</shortName>
        <shortName evidence="3">SPDSY</shortName>
        <ecNumber evidence="3">2.5.1.16</ecNumber>
    </alternativeName>
</protein>
<evidence type="ECO:0000256" key="1">
    <source>
        <dbReference type="ARBA" id="ARBA00022679"/>
    </source>
</evidence>
<feature type="domain" description="PABS" evidence="5">
    <location>
        <begin position="216"/>
        <end position="451"/>
    </location>
</feature>
<comment type="subunit">
    <text evidence="3">Homodimer or homotetramer.</text>
</comment>
<feature type="transmembrane region" description="Helical" evidence="3">
    <location>
        <begin position="149"/>
        <end position="168"/>
    </location>
</feature>
<dbReference type="PROSITE" id="PS01330">
    <property type="entry name" value="PABS_1"/>
    <property type="match status" value="1"/>
</dbReference>
<feature type="transmembrane region" description="Helical" evidence="3">
    <location>
        <begin position="12"/>
        <end position="33"/>
    </location>
</feature>
<evidence type="ECO:0000259" key="5">
    <source>
        <dbReference type="PROSITE" id="PS51006"/>
    </source>
</evidence>
<dbReference type="CDD" id="cd02440">
    <property type="entry name" value="AdoMet_MTases"/>
    <property type="match status" value="1"/>
</dbReference>
<keyword evidence="3" id="KW-0745">Spermidine biosynthesis</keyword>
<feature type="binding site" evidence="3">
    <location>
        <position position="276"/>
    </location>
    <ligand>
        <name>spermidine</name>
        <dbReference type="ChEBI" id="CHEBI:57834"/>
    </ligand>
</feature>
<dbReference type="PANTHER" id="PTHR43317:SF1">
    <property type="entry name" value="THERMOSPERMINE SYNTHASE ACAULIS5"/>
    <property type="match status" value="1"/>
</dbReference>
<dbReference type="PANTHER" id="PTHR43317">
    <property type="entry name" value="THERMOSPERMINE SYNTHASE ACAULIS5"/>
    <property type="match status" value="1"/>
</dbReference>
<feature type="binding site" evidence="3">
    <location>
        <position position="246"/>
    </location>
    <ligand>
        <name>S-methyl-5'-thioadenosine</name>
        <dbReference type="ChEBI" id="CHEBI:17509"/>
    </ligand>
</feature>
<dbReference type="InterPro" id="IPR001045">
    <property type="entry name" value="Spermi_synthase"/>
</dbReference>
<sequence length="523" mass="59570">MIDFKKVFSKKSTLLKIAIFATGFSGVVAEYILSTLATYFLGDSIFQWIMIISLMLFSMGLGSRFSKFLHNNLLNKFLLIEFTLSLIVAFSPLIIYLCAAYTEAYGLLIYLIAIAIGLLIGLEVPLVIRINNDFEDLRFNISNILENDYYGSLLGGVFFAFIGLPLLGLMYTPFVLGLANFLVACLLITLLWKAFSTSQKKKLVPISSILFILLVGGFFIAEPIILYGEQSKYQDKVVFSKQTAYQKIVITEWKDDFWLYLNGNQQLCSRDEVMYHEPLVHPAMRLHPHPQNVLVLGGGDGCAVREILKYATVEKIKLIDLDPEMTRLGKENNILSQLNNNSLNNDKVEIVNADGYEYLTNDKSSYDVIIIDLPDPRTIELSRLYSFEFYKTCYRVLRNRGVIVTQAGSPYFATKAFKCIEKTMKKAGFNTATLHNQVVTMGEWGWSLGQKQSPYDDLSSTLKNLNFNNISTQWINHEAMSLITSFGKNTYLDKNFEARKIEVNSIHNPVLYKYYLKGNWDLY</sequence>
<keyword evidence="3" id="KW-0472">Membrane</keyword>
<dbReference type="Pfam" id="PF01564">
    <property type="entry name" value="Spermine_synth"/>
    <property type="match status" value="1"/>
</dbReference>
<feature type="transmembrane region" description="Helical" evidence="3">
    <location>
        <begin position="77"/>
        <end position="102"/>
    </location>
</feature>
<feature type="transmembrane region" description="Helical" evidence="3">
    <location>
        <begin position="108"/>
        <end position="128"/>
    </location>
</feature>
<feature type="transmembrane region" description="Helical" evidence="3">
    <location>
        <begin position="45"/>
        <end position="65"/>
    </location>
</feature>
<comment type="similarity">
    <text evidence="3">Belongs to the spermidine/spermine synthase family.</text>
</comment>
<feature type="binding site" evidence="3">
    <location>
        <begin position="354"/>
        <end position="355"/>
    </location>
    <ligand>
        <name>S-methyl-5'-thioadenosine</name>
        <dbReference type="ChEBI" id="CHEBI:17509"/>
    </ligand>
</feature>
<comment type="subcellular location">
    <subcellularLocation>
        <location evidence="3">Cell membrane</location>
        <topology evidence="3">Multi-pass membrane protein</topology>
    </subcellularLocation>
</comment>
<keyword evidence="3" id="KW-1003">Cell membrane</keyword>
<evidence type="ECO:0000256" key="2">
    <source>
        <dbReference type="ARBA" id="ARBA00023115"/>
    </source>
</evidence>
<gene>
    <name evidence="3" type="primary">speE</name>
    <name evidence="6" type="ORF">KW502_08260</name>
</gene>